<evidence type="ECO:0000256" key="6">
    <source>
        <dbReference type="PIRSR" id="PIRSR601019-2"/>
    </source>
</evidence>
<dbReference type="Gene3D" id="1.10.400.10">
    <property type="entry name" value="GI Alpha 1, domain 2-like"/>
    <property type="match status" value="1"/>
</dbReference>
<proteinExistence type="predicted"/>
<reference evidence="8" key="1">
    <citation type="submission" date="2016-11" db="UniProtKB">
        <authorList>
            <consortium name="WormBaseParasite"/>
        </authorList>
    </citation>
    <scope>IDENTIFICATION</scope>
</reference>
<dbReference type="GO" id="GO:0031683">
    <property type="term" value="F:G-protein beta/gamma-subunit complex binding"/>
    <property type="evidence" value="ECO:0007669"/>
    <property type="project" value="InterPro"/>
</dbReference>
<dbReference type="PANTHER" id="PTHR10218">
    <property type="entry name" value="GTP-BINDING PROTEIN ALPHA SUBUNIT"/>
    <property type="match status" value="1"/>
</dbReference>
<keyword evidence="1 6" id="KW-0479">Metal-binding</keyword>
<evidence type="ECO:0000256" key="5">
    <source>
        <dbReference type="PIRSR" id="PIRSR601019-1"/>
    </source>
</evidence>
<keyword evidence="7" id="KW-1185">Reference proteome</keyword>
<evidence type="ECO:0000256" key="1">
    <source>
        <dbReference type="ARBA" id="ARBA00022723"/>
    </source>
</evidence>
<feature type="binding site" evidence="5">
    <location>
        <begin position="44"/>
        <end position="50"/>
    </location>
    <ligand>
        <name>GTP</name>
        <dbReference type="ChEBI" id="CHEBI:37565"/>
    </ligand>
</feature>
<evidence type="ECO:0000256" key="2">
    <source>
        <dbReference type="ARBA" id="ARBA00022741"/>
    </source>
</evidence>
<dbReference type="GO" id="GO:0001664">
    <property type="term" value="F:G protein-coupled receptor binding"/>
    <property type="evidence" value="ECO:0007669"/>
    <property type="project" value="TreeGrafter"/>
</dbReference>
<dbReference type="SUPFAM" id="SSF47895">
    <property type="entry name" value="Transducin (alpha subunit), insertion domain"/>
    <property type="match status" value="1"/>
</dbReference>
<dbReference type="GO" id="GO:0005737">
    <property type="term" value="C:cytoplasm"/>
    <property type="evidence" value="ECO:0007669"/>
    <property type="project" value="TreeGrafter"/>
</dbReference>
<keyword evidence="2 5" id="KW-0547">Nucleotide-binding</keyword>
<keyword evidence="3 5" id="KW-0342">GTP-binding</keyword>
<evidence type="ECO:0000256" key="4">
    <source>
        <dbReference type="ARBA" id="ARBA00023224"/>
    </source>
</evidence>
<dbReference type="PANTHER" id="PTHR10218:SF302">
    <property type="entry name" value="GUANINE NUCLEOTIDE-BINDING PROTEIN ALPHA-5 SUBUNIT"/>
    <property type="match status" value="1"/>
</dbReference>
<keyword evidence="6" id="KW-0460">Magnesium</keyword>
<evidence type="ECO:0000256" key="3">
    <source>
        <dbReference type="ARBA" id="ARBA00023134"/>
    </source>
</evidence>
<dbReference type="InterPro" id="IPR027417">
    <property type="entry name" value="P-loop_NTPase"/>
</dbReference>
<organism evidence="7 8">
    <name type="scientific">Meloidogyne hapla</name>
    <name type="common">Root-knot nematode worm</name>
    <dbReference type="NCBI Taxonomy" id="6305"/>
    <lineage>
        <taxon>Eukaryota</taxon>
        <taxon>Metazoa</taxon>
        <taxon>Ecdysozoa</taxon>
        <taxon>Nematoda</taxon>
        <taxon>Chromadorea</taxon>
        <taxon>Rhabditida</taxon>
        <taxon>Tylenchina</taxon>
        <taxon>Tylenchomorpha</taxon>
        <taxon>Tylenchoidea</taxon>
        <taxon>Meloidogynidae</taxon>
        <taxon>Meloidogyninae</taxon>
        <taxon>Meloidogyne</taxon>
    </lineage>
</organism>
<dbReference type="InterPro" id="IPR011025">
    <property type="entry name" value="GproteinA_insert"/>
</dbReference>
<dbReference type="WBParaSite" id="MhA1_Contig346.frz3.gene1">
    <property type="protein sequence ID" value="MhA1_Contig346.frz3.gene1"/>
    <property type="gene ID" value="MhA1_Contig346.frz3.gene1"/>
</dbReference>
<feature type="binding site" evidence="6">
    <location>
        <position position="50"/>
    </location>
    <ligand>
        <name>Mg(2+)</name>
        <dbReference type="ChEBI" id="CHEBI:18420"/>
    </ligand>
</feature>
<protein>
    <submittedName>
        <fullName evidence="8">Uncharacterized protein</fullName>
    </submittedName>
</protein>
<dbReference type="Gene3D" id="3.40.50.300">
    <property type="entry name" value="P-loop containing nucleotide triphosphate hydrolases"/>
    <property type="match status" value="1"/>
</dbReference>
<dbReference type="GO" id="GO:0005834">
    <property type="term" value="C:heterotrimeric G-protein complex"/>
    <property type="evidence" value="ECO:0007669"/>
    <property type="project" value="TreeGrafter"/>
</dbReference>
<evidence type="ECO:0000313" key="7">
    <source>
        <dbReference type="Proteomes" id="UP000095281"/>
    </source>
</evidence>
<dbReference type="GO" id="GO:0046872">
    <property type="term" value="F:metal ion binding"/>
    <property type="evidence" value="ECO:0007669"/>
    <property type="project" value="UniProtKB-KW"/>
</dbReference>
<dbReference type="Proteomes" id="UP000095281">
    <property type="component" value="Unplaced"/>
</dbReference>
<dbReference type="AlphaFoldDB" id="A0A1I8BPJ4"/>
<name>A0A1I8BPJ4_MELHA</name>
<accession>A0A1I8BPJ4</accession>
<dbReference type="GO" id="GO:0003924">
    <property type="term" value="F:GTPase activity"/>
    <property type="evidence" value="ECO:0007669"/>
    <property type="project" value="InterPro"/>
</dbReference>
<evidence type="ECO:0000313" key="8">
    <source>
        <dbReference type="WBParaSite" id="MhA1_Contig346.frz3.gene1"/>
    </source>
</evidence>
<dbReference type="InterPro" id="IPR001019">
    <property type="entry name" value="Gprotein_alpha_su"/>
</dbReference>
<sequence length="95" mass="10800">MGNCESGEQQKNREIDKKLFDVSFLDALDRITAPTYVPTIQDILMLRITTTGIIEDVHAIIFVVALSEFDQVLCEDTRTVCILLNRSVKNIFHSE</sequence>
<keyword evidence="4" id="KW-0807">Transducer</keyword>
<dbReference type="GO" id="GO:0005525">
    <property type="term" value="F:GTP binding"/>
    <property type="evidence" value="ECO:0007669"/>
    <property type="project" value="UniProtKB-KW"/>
</dbReference>
<dbReference type="GO" id="GO:0007188">
    <property type="term" value="P:adenylate cyclase-modulating G protein-coupled receptor signaling pathway"/>
    <property type="evidence" value="ECO:0007669"/>
    <property type="project" value="TreeGrafter"/>
</dbReference>